<proteinExistence type="predicted"/>
<organism evidence="1 2">
    <name type="scientific">Leeuwenhoekiella marinoflava</name>
    <dbReference type="NCBI Taxonomy" id="988"/>
    <lineage>
        <taxon>Bacteria</taxon>
        <taxon>Pseudomonadati</taxon>
        <taxon>Bacteroidota</taxon>
        <taxon>Flavobacteriia</taxon>
        <taxon>Flavobacteriales</taxon>
        <taxon>Flavobacteriaceae</taxon>
        <taxon>Leeuwenhoekiella</taxon>
    </lineage>
</organism>
<sequence length="197" mass="23593">MPKPATYPTLFDEVLQLNITKLKEWGYLKPQQIKSGTLHWSTRGNEIASISIRSNTRDIEPFIELSYNYKNEPRKYRVTLVSIPSNIGKGKIWYFLCPETNKRCRKLYSIGGYFLHREAFKGAMYESQKQSKKWRVLERVYGSYFDVEKYYKELYSKHFKTHYKGKPTKRYLYLKQKIDEAERHSAQDIERLLVFGY</sequence>
<dbReference type="AlphaFoldDB" id="A0A4V1KQF7"/>
<evidence type="ECO:0000313" key="1">
    <source>
        <dbReference type="EMBL" id="RXG21252.1"/>
    </source>
</evidence>
<dbReference type="STRING" id="1122159.SAMN02745246_04064"/>
<dbReference type="RefSeq" id="WP_073101198.1">
    <property type="nucleotide sequence ID" value="NZ_QOVL01000033.1"/>
</dbReference>
<comment type="caution">
    <text evidence="1">The sequence shown here is derived from an EMBL/GenBank/DDBJ whole genome shotgun (WGS) entry which is preliminary data.</text>
</comment>
<accession>A0A4V1KQF7</accession>
<dbReference type="Proteomes" id="UP000290608">
    <property type="component" value="Unassembled WGS sequence"/>
</dbReference>
<gene>
    <name evidence="1" type="ORF">DSL99_4057</name>
</gene>
<protein>
    <submittedName>
        <fullName evidence="1">Uncharacterized protein</fullName>
    </submittedName>
</protein>
<dbReference type="EMBL" id="QOVL01000033">
    <property type="protein sequence ID" value="RXG21252.1"/>
    <property type="molecule type" value="Genomic_DNA"/>
</dbReference>
<evidence type="ECO:0000313" key="2">
    <source>
        <dbReference type="Proteomes" id="UP000290608"/>
    </source>
</evidence>
<name>A0A4V1KQF7_9FLAO</name>
<reference evidence="1 2" key="1">
    <citation type="submission" date="2018-07" db="EMBL/GenBank/DDBJ databases">
        <title>Leeuwenhoekiella genomics.</title>
        <authorList>
            <person name="Tahon G."/>
            <person name="Willems A."/>
        </authorList>
    </citation>
    <scope>NUCLEOTIDE SEQUENCE [LARGE SCALE GENOMIC DNA]</scope>
    <source>
        <strain evidence="1 2">LMG 1345</strain>
    </source>
</reference>